<dbReference type="EMBL" id="CP014672">
    <property type="protein sequence ID" value="ANW99573.1"/>
    <property type="molecule type" value="Genomic_DNA"/>
</dbReference>
<dbReference type="Gene3D" id="1.10.486.10">
    <property type="entry name" value="PCRA, domain 4"/>
    <property type="match status" value="1"/>
</dbReference>
<name>A0A1B1YFP8_THEST</name>
<keyword evidence="5 14" id="KW-0347">Helicase</keyword>
<accession>A0A1B1YFP8</accession>
<sequence>MNEKVIPDIDERNQIVNELDKNMLVEAGAGSGKTTSIVNRMVSLVISGKCKVENMAAITFTRKAAQELKERFQNELERRYREEENTAIKSALKEALENMEKSFIGTIHSFCASLLRERPVEGGVDPDFEEMDELTDKLMHKQAWQQYLLDIRKDFPEKLAELNDIGIKPADMEEIFNLLTEYPDVEVVRSRIQKPDLMPVVKELKKLLYRARHYIPKTEPEKGYDSLQSKIMDSVRMLSYFDMDTDINRVSILERFENEQRVILNRWLCDSATTKQIQGEFNTIAQTQIKPALQKWREYCHDVVMSFLLPAVEYYENLKARRSGLNFQDLLLKTVNMLKNHPEVRLYFQNKYRCLLIDEFQDTDPIQAELMFMITGQDINEKQWHKLVPHPGSLFVVGDPKQSIYRFRRADIDIYNRVKQIFLQTGGSVVKLTTSFRSMDTLGIWFNRVFENLLSGGETACQAEFSPLNAVNENAAGCDSGVRVIKIPGEFEKKQEIIETDAEYIARIIRNAVDNGGIKLYRTPQEKAKGLSEKPEYRDFLIILRYKDGMEVYAKTLKKYGIPVQMSGGSLLSDVEELKEFIILLKFLRDPENQVLLVAVLKGIFFGISDKALAEYRLCGGVFRPYAEIPADLPEEIASLFRTAYEKLLMYLNWTRNNPPVTAFEKIAQDIGLIPLVLVGTEGQTGCGYIIKILEILRRNAVSGFSDFNSMVDRLDAIVNANLDEELDITGEERNAVRIMNLHKAKGLEAPVVFLANPYKKPNIAPDYHIQRAENKSVGYFVIKKKTGEFQPKRILAQPLNWAEYEAAETRYLNAEETRLLYVAATRAKNLLFISCCEKNNNKNPWEPLLDFTDTSKDVYEIPEIPVPKPDYPKSSVYIKRKELEEYTKHVKELINTAERPTYMELAVTDVISEDPLPAVKGGLGPEWGSAMHEIIERLVRDEAYYGNCMDLILKRYGFTEPEHGKQAEKLIKEFKESELYSRILNAELKLTEIPFAIRLESGDAVYEKLGINDSLPVILHGKIDLVVKEKDGWAVIDYKTNHYETEEQLNLLIRHYSKQIEIYCSVLEKILNEKAVSGELYFTGHGLVKVVP</sequence>
<evidence type="ECO:0000256" key="5">
    <source>
        <dbReference type="ARBA" id="ARBA00022806"/>
    </source>
</evidence>
<evidence type="ECO:0000256" key="10">
    <source>
        <dbReference type="ARBA" id="ARBA00023235"/>
    </source>
</evidence>
<evidence type="ECO:0000256" key="14">
    <source>
        <dbReference type="PROSITE-ProRule" id="PRU00560"/>
    </source>
</evidence>
<dbReference type="InterPro" id="IPR000212">
    <property type="entry name" value="DNA_helicase_UvrD/REP"/>
</dbReference>
<dbReference type="Pfam" id="PF13361">
    <property type="entry name" value="UvrD_C"/>
    <property type="match status" value="1"/>
</dbReference>
<dbReference type="GO" id="GO:0000725">
    <property type="term" value="P:recombinational repair"/>
    <property type="evidence" value="ECO:0007669"/>
    <property type="project" value="TreeGrafter"/>
</dbReference>
<proteinExistence type="predicted"/>
<gene>
    <name evidence="17" type="ORF">CSTERTH_11295</name>
</gene>
<dbReference type="InterPro" id="IPR011335">
    <property type="entry name" value="Restrct_endonuc-II-like"/>
</dbReference>
<feature type="domain" description="UvrD-like helicase C-terminal" evidence="16">
    <location>
        <begin position="462"/>
        <end position="747"/>
    </location>
</feature>
<dbReference type="PANTHER" id="PTHR11070">
    <property type="entry name" value="UVRD / RECB / PCRA DNA HELICASE FAMILY MEMBER"/>
    <property type="match status" value="1"/>
</dbReference>
<evidence type="ECO:0000259" key="16">
    <source>
        <dbReference type="PROSITE" id="PS51217"/>
    </source>
</evidence>
<dbReference type="Proteomes" id="UP000092971">
    <property type="component" value="Chromosome"/>
</dbReference>
<dbReference type="InterPro" id="IPR027417">
    <property type="entry name" value="P-loop_NTPase"/>
</dbReference>
<dbReference type="Pfam" id="PF12705">
    <property type="entry name" value="PDDEXK_1"/>
    <property type="match status" value="1"/>
</dbReference>
<dbReference type="InterPro" id="IPR038726">
    <property type="entry name" value="PDDEXK_AddAB-type"/>
</dbReference>
<keyword evidence="4 14" id="KW-0378">Hydrolase</keyword>
<keyword evidence="3" id="KW-0227">DNA damage</keyword>
<evidence type="ECO:0000259" key="15">
    <source>
        <dbReference type="PROSITE" id="PS51198"/>
    </source>
</evidence>
<evidence type="ECO:0000256" key="12">
    <source>
        <dbReference type="ARBA" id="ARBA00034808"/>
    </source>
</evidence>
<dbReference type="PROSITE" id="PS51198">
    <property type="entry name" value="UVRD_HELICASE_ATP_BIND"/>
    <property type="match status" value="1"/>
</dbReference>
<dbReference type="InterPro" id="IPR014017">
    <property type="entry name" value="DNA_helicase_UvrD-like_C"/>
</dbReference>
<organism evidence="17 18">
    <name type="scientific">Thermoclostridium stercorarium subsp. thermolacticum DSM 2910</name>
    <dbReference type="NCBI Taxonomy" id="1121336"/>
    <lineage>
        <taxon>Bacteria</taxon>
        <taxon>Bacillati</taxon>
        <taxon>Bacillota</taxon>
        <taxon>Clostridia</taxon>
        <taxon>Eubacteriales</taxon>
        <taxon>Oscillospiraceae</taxon>
        <taxon>Thermoclostridium</taxon>
    </lineage>
</organism>
<keyword evidence="6" id="KW-0269">Exonuclease</keyword>
<dbReference type="InterPro" id="IPR014016">
    <property type="entry name" value="UvrD-like_ATP-bd"/>
</dbReference>
<comment type="catalytic activity">
    <reaction evidence="11">
        <text>Couples ATP hydrolysis with the unwinding of duplex DNA by translocating in the 3'-5' direction.</text>
        <dbReference type="EC" id="5.6.2.4"/>
    </reaction>
</comment>
<reference evidence="17 18" key="1">
    <citation type="submission" date="2016-02" db="EMBL/GenBank/DDBJ databases">
        <title>Comparison of Clostridium stercorarium subspecies using comparative genomics and transcriptomics.</title>
        <authorList>
            <person name="Schellenberg J."/>
            <person name="Thallinger G."/>
            <person name="Levin D.B."/>
            <person name="Zhang X."/>
            <person name="Alvare G."/>
            <person name="Fristensky B."/>
            <person name="Sparling R."/>
        </authorList>
    </citation>
    <scope>NUCLEOTIDE SEQUENCE [LARGE SCALE GENOMIC DNA]</scope>
    <source>
        <strain evidence="17 18">DSM 2910</strain>
    </source>
</reference>
<dbReference type="GO" id="GO:0004527">
    <property type="term" value="F:exonuclease activity"/>
    <property type="evidence" value="ECO:0007669"/>
    <property type="project" value="UniProtKB-KW"/>
</dbReference>
<evidence type="ECO:0000256" key="8">
    <source>
        <dbReference type="ARBA" id="ARBA00023125"/>
    </source>
</evidence>
<dbReference type="PROSITE" id="PS51217">
    <property type="entry name" value="UVRD_HELICASE_CTER"/>
    <property type="match status" value="1"/>
</dbReference>
<dbReference type="EC" id="5.6.2.4" evidence="12"/>
<dbReference type="GO" id="GO:0005524">
    <property type="term" value="F:ATP binding"/>
    <property type="evidence" value="ECO:0007669"/>
    <property type="project" value="UniProtKB-UniRule"/>
</dbReference>
<keyword evidence="7 14" id="KW-0067">ATP-binding</keyword>
<keyword evidence="10" id="KW-0413">Isomerase</keyword>
<dbReference type="AlphaFoldDB" id="A0A1B1YFP8"/>
<evidence type="ECO:0000256" key="9">
    <source>
        <dbReference type="ARBA" id="ARBA00023204"/>
    </source>
</evidence>
<dbReference type="CDD" id="cd17932">
    <property type="entry name" value="DEXQc_UvrD"/>
    <property type="match status" value="1"/>
</dbReference>
<comment type="catalytic activity">
    <reaction evidence="13">
        <text>ATP + H2O = ADP + phosphate + H(+)</text>
        <dbReference type="Rhea" id="RHEA:13065"/>
        <dbReference type="ChEBI" id="CHEBI:15377"/>
        <dbReference type="ChEBI" id="CHEBI:15378"/>
        <dbReference type="ChEBI" id="CHEBI:30616"/>
        <dbReference type="ChEBI" id="CHEBI:43474"/>
        <dbReference type="ChEBI" id="CHEBI:456216"/>
        <dbReference type="EC" id="5.6.2.4"/>
    </reaction>
</comment>
<evidence type="ECO:0000256" key="3">
    <source>
        <dbReference type="ARBA" id="ARBA00022763"/>
    </source>
</evidence>
<dbReference type="GO" id="GO:0043138">
    <property type="term" value="F:3'-5' DNA helicase activity"/>
    <property type="evidence" value="ECO:0007669"/>
    <property type="project" value="UniProtKB-EC"/>
</dbReference>
<dbReference type="SUPFAM" id="SSF52980">
    <property type="entry name" value="Restriction endonuclease-like"/>
    <property type="match status" value="1"/>
</dbReference>
<evidence type="ECO:0000256" key="7">
    <source>
        <dbReference type="ARBA" id="ARBA00022840"/>
    </source>
</evidence>
<dbReference type="RefSeq" id="WP_015359989.1">
    <property type="nucleotide sequence ID" value="NZ_CP014672.1"/>
</dbReference>
<evidence type="ECO:0000313" key="17">
    <source>
        <dbReference type="EMBL" id="ANW99573.1"/>
    </source>
</evidence>
<feature type="domain" description="UvrD-like helicase ATP-binding" evidence="15">
    <location>
        <begin position="6"/>
        <end position="439"/>
    </location>
</feature>
<evidence type="ECO:0000256" key="1">
    <source>
        <dbReference type="ARBA" id="ARBA00022722"/>
    </source>
</evidence>
<dbReference type="Gene3D" id="3.90.320.10">
    <property type="match status" value="1"/>
</dbReference>
<evidence type="ECO:0000313" key="18">
    <source>
        <dbReference type="Proteomes" id="UP000092971"/>
    </source>
</evidence>
<evidence type="ECO:0000256" key="2">
    <source>
        <dbReference type="ARBA" id="ARBA00022741"/>
    </source>
</evidence>
<dbReference type="SUPFAM" id="SSF52540">
    <property type="entry name" value="P-loop containing nucleoside triphosphate hydrolases"/>
    <property type="match status" value="1"/>
</dbReference>
<keyword evidence="8" id="KW-0238">DNA-binding</keyword>
<protein>
    <recommendedName>
        <fullName evidence="12">DNA 3'-5' helicase</fullName>
        <ecNumber evidence="12">5.6.2.4</ecNumber>
    </recommendedName>
</protein>
<dbReference type="OrthoDB" id="9810135at2"/>
<dbReference type="GO" id="GO:0003677">
    <property type="term" value="F:DNA binding"/>
    <property type="evidence" value="ECO:0007669"/>
    <property type="project" value="UniProtKB-KW"/>
</dbReference>
<keyword evidence="2 14" id="KW-0547">Nucleotide-binding</keyword>
<evidence type="ECO:0000256" key="13">
    <source>
        <dbReference type="ARBA" id="ARBA00048988"/>
    </source>
</evidence>
<evidence type="ECO:0000256" key="6">
    <source>
        <dbReference type="ARBA" id="ARBA00022839"/>
    </source>
</evidence>
<feature type="binding site" evidence="14">
    <location>
        <begin position="27"/>
        <end position="34"/>
    </location>
    <ligand>
        <name>ATP</name>
        <dbReference type="ChEBI" id="CHEBI:30616"/>
    </ligand>
</feature>
<evidence type="ECO:0000256" key="4">
    <source>
        <dbReference type="ARBA" id="ARBA00022801"/>
    </source>
</evidence>
<dbReference type="PANTHER" id="PTHR11070:SF2">
    <property type="entry name" value="ATP-DEPENDENT DNA HELICASE SRS2"/>
    <property type="match status" value="1"/>
</dbReference>
<dbReference type="InterPro" id="IPR011604">
    <property type="entry name" value="PDDEXK-like_dom_sf"/>
</dbReference>
<evidence type="ECO:0000256" key="11">
    <source>
        <dbReference type="ARBA" id="ARBA00034617"/>
    </source>
</evidence>
<keyword evidence="9" id="KW-0234">DNA repair</keyword>
<dbReference type="Gene3D" id="3.40.50.300">
    <property type="entry name" value="P-loop containing nucleotide triphosphate hydrolases"/>
    <property type="match status" value="4"/>
</dbReference>
<keyword evidence="1" id="KW-0540">Nuclease</keyword>
<dbReference type="Pfam" id="PF00580">
    <property type="entry name" value="UvrD-helicase"/>
    <property type="match status" value="1"/>
</dbReference>